<organism evidence="2 3">
    <name type="scientific">Dactylosporangium sucinum</name>
    <dbReference type="NCBI Taxonomy" id="1424081"/>
    <lineage>
        <taxon>Bacteria</taxon>
        <taxon>Bacillati</taxon>
        <taxon>Actinomycetota</taxon>
        <taxon>Actinomycetes</taxon>
        <taxon>Micromonosporales</taxon>
        <taxon>Micromonosporaceae</taxon>
        <taxon>Dactylosporangium</taxon>
    </lineage>
</organism>
<name>A0A917UGG7_9ACTN</name>
<evidence type="ECO:0000256" key="1">
    <source>
        <dbReference type="SAM" id="MobiDB-lite"/>
    </source>
</evidence>
<feature type="region of interest" description="Disordered" evidence="1">
    <location>
        <begin position="1"/>
        <end position="20"/>
    </location>
</feature>
<gene>
    <name evidence="2" type="ORF">GCM10007977_108580</name>
</gene>
<comment type="caution">
    <text evidence="2">The sequence shown here is derived from an EMBL/GenBank/DDBJ whole genome shotgun (WGS) entry which is preliminary data.</text>
</comment>
<evidence type="ECO:0000313" key="3">
    <source>
        <dbReference type="Proteomes" id="UP000642070"/>
    </source>
</evidence>
<dbReference type="EMBL" id="BMPI01000122">
    <property type="protein sequence ID" value="GGM88857.1"/>
    <property type="molecule type" value="Genomic_DNA"/>
</dbReference>
<reference evidence="2" key="1">
    <citation type="journal article" date="2014" name="Int. J. Syst. Evol. Microbiol.">
        <title>Complete genome sequence of Corynebacterium casei LMG S-19264T (=DSM 44701T), isolated from a smear-ripened cheese.</title>
        <authorList>
            <consortium name="US DOE Joint Genome Institute (JGI-PGF)"/>
            <person name="Walter F."/>
            <person name="Albersmeier A."/>
            <person name="Kalinowski J."/>
            <person name="Ruckert C."/>
        </authorList>
    </citation>
    <scope>NUCLEOTIDE SEQUENCE</scope>
    <source>
        <strain evidence="2">JCM 19831</strain>
    </source>
</reference>
<protein>
    <recommendedName>
        <fullName evidence="4">SpoVT-AbrB domain-containing protein</fullName>
    </recommendedName>
</protein>
<keyword evidence="3" id="KW-1185">Reference proteome</keyword>
<evidence type="ECO:0000313" key="2">
    <source>
        <dbReference type="EMBL" id="GGM88857.1"/>
    </source>
</evidence>
<accession>A0A917UGG7</accession>
<sequence>MNGDRSLRRPPPPLADLGGPTSGRFGYGFATLDSHGRVADRALMRRLGWAAGTRLHIIRAQSGSLLATAATDGVFTIGNQGHLVLPATVRHSCRLLVGDRVLLTADLDASVVAVHSPALVEAMIAGPHARKDDR</sequence>
<reference evidence="2" key="2">
    <citation type="submission" date="2020-09" db="EMBL/GenBank/DDBJ databases">
        <authorList>
            <person name="Sun Q."/>
            <person name="Ohkuma M."/>
        </authorList>
    </citation>
    <scope>NUCLEOTIDE SEQUENCE</scope>
    <source>
        <strain evidence="2">JCM 19831</strain>
    </source>
</reference>
<dbReference type="AlphaFoldDB" id="A0A917UGG7"/>
<proteinExistence type="predicted"/>
<evidence type="ECO:0008006" key="4">
    <source>
        <dbReference type="Google" id="ProtNLM"/>
    </source>
</evidence>
<dbReference type="Proteomes" id="UP000642070">
    <property type="component" value="Unassembled WGS sequence"/>
</dbReference>